<dbReference type="InterPro" id="IPR051468">
    <property type="entry name" value="Fungal_SecMetab_SDRs"/>
</dbReference>
<dbReference type="OrthoDB" id="9982184at2759"/>
<keyword evidence="2" id="KW-0560">Oxidoreductase</keyword>
<accession>A0A7R8CJ62</accession>
<dbReference type="Pfam" id="PF00106">
    <property type="entry name" value="adh_short"/>
    <property type="match status" value="1"/>
</dbReference>
<dbReference type="PANTHER" id="PTHR43544">
    <property type="entry name" value="SHORT-CHAIN DEHYDROGENASE/REDUCTASE"/>
    <property type="match status" value="1"/>
</dbReference>
<dbReference type="Gene3D" id="3.40.50.720">
    <property type="entry name" value="NAD(P)-binding Rossmann-like Domain"/>
    <property type="match status" value="2"/>
</dbReference>
<organism evidence="3 4">
    <name type="scientific">Lepeophtheirus salmonis</name>
    <name type="common">Salmon louse</name>
    <name type="synonym">Caligus salmonis</name>
    <dbReference type="NCBI Taxonomy" id="72036"/>
    <lineage>
        <taxon>Eukaryota</taxon>
        <taxon>Metazoa</taxon>
        <taxon>Ecdysozoa</taxon>
        <taxon>Arthropoda</taxon>
        <taxon>Crustacea</taxon>
        <taxon>Multicrustacea</taxon>
        <taxon>Hexanauplia</taxon>
        <taxon>Copepoda</taxon>
        <taxon>Siphonostomatoida</taxon>
        <taxon>Caligidae</taxon>
        <taxon>Lepeophtheirus</taxon>
    </lineage>
</organism>
<reference evidence="3" key="1">
    <citation type="submission" date="2021-02" db="EMBL/GenBank/DDBJ databases">
        <authorList>
            <person name="Bekaert M."/>
        </authorList>
    </citation>
    <scope>NUCLEOTIDE SEQUENCE</scope>
    <source>
        <strain evidence="3">IoA-00</strain>
    </source>
</reference>
<keyword evidence="4" id="KW-1185">Reference proteome</keyword>
<dbReference type="PANTHER" id="PTHR43544:SF7">
    <property type="entry name" value="NADB-LER2"/>
    <property type="match status" value="1"/>
</dbReference>
<evidence type="ECO:0000313" key="3">
    <source>
        <dbReference type="EMBL" id="CAF2838714.1"/>
    </source>
</evidence>
<dbReference type="InterPro" id="IPR036291">
    <property type="entry name" value="NAD(P)-bd_dom_sf"/>
</dbReference>
<dbReference type="Proteomes" id="UP000675881">
    <property type="component" value="Chromosome 14"/>
</dbReference>
<protein>
    <submittedName>
        <fullName evidence="3">(salmon louse) hypothetical protein</fullName>
    </submittedName>
</protein>
<dbReference type="SUPFAM" id="SSF51735">
    <property type="entry name" value="NAD(P)-binding Rossmann-fold domains"/>
    <property type="match status" value="1"/>
</dbReference>
<dbReference type="EMBL" id="HG994593">
    <property type="protein sequence ID" value="CAF2838714.1"/>
    <property type="molecule type" value="Genomic_DNA"/>
</dbReference>
<gene>
    <name evidence="3" type="ORF">LSAA_5313</name>
</gene>
<sequence>MAIPKSILITGCNRGIGLGLVKEFLKLGDESLKIIATCRNKSKADELSALESSNPGRLKILELEVDNYQNDYKDFATEVGQELGERGLNLFINNAGTVGIVQTFENLSGDNMMNVLLLQIPKEKWVAKKRKSALNMSMKNLSIELRPVGILVMSMHPGWVVTDMGGPNAMITVDECVSTMVKTISQLGENDHGSFLRYNNTSIPW</sequence>
<dbReference type="AlphaFoldDB" id="A0A7R8CJ62"/>
<dbReference type="GO" id="GO:0005737">
    <property type="term" value="C:cytoplasm"/>
    <property type="evidence" value="ECO:0007669"/>
    <property type="project" value="TreeGrafter"/>
</dbReference>
<keyword evidence="1" id="KW-0521">NADP</keyword>
<evidence type="ECO:0000313" key="4">
    <source>
        <dbReference type="Proteomes" id="UP000675881"/>
    </source>
</evidence>
<dbReference type="InterPro" id="IPR002347">
    <property type="entry name" value="SDR_fam"/>
</dbReference>
<name>A0A7R8CJ62_LEPSM</name>
<proteinExistence type="predicted"/>
<evidence type="ECO:0000256" key="2">
    <source>
        <dbReference type="ARBA" id="ARBA00023002"/>
    </source>
</evidence>
<dbReference type="GO" id="GO:0016491">
    <property type="term" value="F:oxidoreductase activity"/>
    <property type="evidence" value="ECO:0007669"/>
    <property type="project" value="UniProtKB-KW"/>
</dbReference>
<evidence type="ECO:0000256" key="1">
    <source>
        <dbReference type="ARBA" id="ARBA00022857"/>
    </source>
</evidence>